<dbReference type="Pfam" id="PF05553">
    <property type="entry name" value="DUF761"/>
    <property type="match status" value="1"/>
</dbReference>
<evidence type="ECO:0000313" key="2">
    <source>
        <dbReference type="Proteomes" id="UP001652623"/>
    </source>
</evidence>
<keyword evidence="2" id="KW-1185">Reference proteome</keyword>
<dbReference type="AlphaFoldDB" id="A0A6P3Z286"/>
<evidence type="ECO:0000313" key="3">
    <source>
        <dbReference type="RefSeq" id="XP_015869044.3"/>
    </source>
</evidence>
<organism evidence="2 3">
    <name type="scientific">Ziziphus jujuba</name>
    <name type="common">Chinese jujube</name>
    <name type="synonym">Ziziphus sativa</name>
    <dbReference type="NCBI Taxonomy" id="326968"/>
    <lineage>
        <taxon>Eukaryota</taxon>
        <taxon>Viridiplantae</taxon>
        <taxon>Streptophyta</taxon>
        <taxon>Embryophyta</taxon>
        <taxon>Tracheophyta</taxon>
        <taxon>Spermatophyta</taxon>
        <taxon>Magnoliopsida</taxon>
        <taxon>eudicotyledons</taxon>
        <taxon>Gunneridae</taxon>
        <taxon>Pentapetalae</taxon>
        <taxon>rosids</taxon>
        <taxon>fabids</taxon>
        <taxon>Rosales</taxon>
        <taxon>Rhamnaceae</taxon>
        <taxon>Paliureae</taxon>
        <taxon>Ziziphus</taxon>
    </lineage>
</organism>
<dbReference type="Proteomes" id="UP001652623">
    <property type="component" value="Chromosome 1"/>
</dbReference>
<dbReference type="RefSeq" id="XP_015869044.3">
    <property type="nucleotide sequence ID" value="XM_016013558.4"/>
</dbReference>
<dbReference type="InParanoid" id="A0A6P3Z286"/>
<sequence length="133" mass="15179">MASDNSSSLLSRLRRAVAKVKVLLNYNIYRWHVASMMGRSSLRSKRLSFNDRPGLRAASSDFEDDSAADSHQDSGSSSGSLQRTMSYPSDQDYDIDQRAEMFINNFRRQLQIERQVSLELRYCRGNSFEGKSP</sequence>
<accession>A0A6P3Z286</accession>
<dbReference type="KEGG" id="zju:107406439"/>
<reference evidence="2" key="1">
    <citation type="submission" date="2025-05" db="UniProtKB">
        <authorList>
            <consortium name="RefSeq"/>
        </authorList>
    </citation>
    <scope>NUCLEOTIDE SEQUENCE [LARGE SCALE GENOMIC DNA]</scope>
</reference>
<gene>
    <name evidence="3" type="primary">LOC107406439</name>
</gene>
<dbReference type="FunCoup" id="A0A6P3Z286">
    <property type="interactions" value="17"/>
</dbReference>
<dbReference type="InterPro" id="IPR008480">
    <property type="entry name" value="DUF761_pln"/>
</dbReference>
<dbReference type="GeneID" id="107406439"/>
<name>A0A6P3Z286_ZIZJJ</name>
<protein>
    <submittedName>
        <fullName evidence="3">Uncharacterized protein LOC107406439</fullName>
    </submittedName>
</protein>
<feature type="region of interest" description="Disordered" evidence="1">
    <location>
        <begin position="58"/>
        <end position="90"/>
    </location>
</feature>
<reference evidence="3" key="2">
    <citation type="submission" date="2025-08" db="UniProtKB">
        <authorList>
            <consortium name="RefSeq"/>
        </authorList>
    </citation>
    <scope>IDENTIFICATION</scope>
    <source>
        <tissue evidence="3">Seedling</tissue>
    </source>
</reference>
<evidence type="ECO:0000256" key="1">
    <source>
        <dbReference type="SAM" id="MobiDB-lite"/>
    </source>
</evidence>
<proteinExistence type="predicted"/>